<accession>A0AAW2DK31</accession>
<evidence type="ECO:0000256" key="1">
    <source>
        <dbReference type="SAM" id="MobiDB-lite"/>
    </source>
</evidence>
<feature type="compositionally biased region" description="Polar residues" evidence="1">
    <location>
        <begin position="46"/>
        <end position="63"/>
    </location>
</feature>
<sequence length="256" mass="28574">MKTRFSKQNLAEAQEKKAKGGLICGLLPKKRSKVGDVFEDDPVVTPPSTHSPAKHPTSPTSSLEVIASTGEETKKKKKVGGKYFLPSIWEDADAVALKAHEALSVDDLSPLMAKLSSEVMSSHIQKLVQALGESLFIFGKLLDLEKRVTTSEPMIKSLSVENETLKNKVAIFTVDAKNDKERVAASEKNLQVEKDFYKLKDKQEFKDSDEYSDELCGYYMEGFDLLRKWMAKHHPDLNLFGLVIGDVEKELLSDLL</sequence>
<dbReference type="AlphaFoldDB" id="A0AAW2DK31"/>
<proteinExistence type="predicted"/>
<feature type="region of interest" description="Disordered" evidence="1">
    <location>
        <begin position="36"/>
        <end position="63"/>
    </location>
</feature>
<gene>
    <name evidence="2" type="ORF">SO802_006121</name>
</gene>
<evidence type="ECO:0000313" key="3">
    <source>
        <dbReference type="Proteomes" id="UP001459277"/>
    </source>
</evidence>
<name>A0AAW2DK31_9ROSI</name>
<keyword evidence="3" id="KW-1185">Reference proteome</keyword>
<protein>
    <submittedName>
        <fullName evidence="2">Uncharacterized protein</fullName>
    </submittedName>
</protein>
<dbReference type="Proteomes" id="UP001459277">
    <property type="component" value="Unassembled WGS sequence"/>
</dbReference>
<reference evidence="2 3" key="1">
    <citation type="submission" date="2024-01" db="EMBL/GenBank/DDBJ databases">
        <title>A telomere-to-telomere, gap-free genome of sweet tea (Lithocarpus litseifolius).</title>
        <authorList>
            <person name="Zhou J."/>
        </authorList>
    </citation>
    <scope>NUCLEOTIDE SEQUENCE [LARGE SCALE GENOMIC DNA]</scope>
    <source>
        <strain evidence="2">Zhou-2022a</strain>
        <tissue evidence="2">Leaf</tissue>
    </source>
</reference>
<evidence type="ECO:0000313" key="2">
    <source>
        <dbReference type="EMBL" id="KAL0011013.1"/>
    </source>
</evidence>
<dbReference type="EMBL" id="JAZDWU010000002">
    <property type="protein sequence ID" value="KAL0011013.1"/>
    <property type="molecule type" value="Genomic_DNA"/>
</dbReference>
<organism evidence="2 3">
    <name type="scientific">Lithocarpus litseifolius</name>
    <dbReference type="NCBI Taxonomy" id="425828"/>
    <lineage>
        <taxon>Eukaryota</taxon>
        <taxon>Viridiplantae</taxon>
        <taxon>Streptophyta</taxon>
        <taxon>Embryophyta</taxon>
        <taxon>Tracheophyta</taxon>
        <taxon>Spermatophyta</taxon>
        <taxon>Magnoliopsida</taxon>
        <taxon>eudicotyledons</taxon>
        <taxon>Gunneridae</taxon>
        <taxon>Pentapetalae</taxon>
        <taxon>rosids</taxon>
        <taxon>fabids</taxon>
        <taxon>Fagales</taxon>
        <taxon>Fagaceae</taxon>
        <taxon>Lithocarpus</taxon>
    </lineage>
</organism>
<comment type="caution">
    <text evidence="2">The sequence shown here is derived from an EMBL/GenBank/DDBJ whole genome shotgun (WGS) entry which is preliminary data.</text>
</comment>